<gene>
    <name evidence="2" type="ordered locus">PHZ_c2628</name>
</gene>
<dbReference type="AlphaFoldDB" id="B4RH89"/>
<proteinExistence type="predicted"/>
<evidence type="ECO:0008006" key="4">
    <source>
        <dbReference type="Google" id="ProtNLM"/>
    </source>
</evidence>
<dbReference type="HOGENOM" id="CLU_072291_1_0_5"/>
<dbReference type="PIRSF" id="PIRSF031679">
    <property type="entry name" value="Mtase_Alr7345_prd"/>
    <property type="match status" value="1"/>
</dbReference>
<name>B4RH89_PHEZH</name>
<dbReference type="STRING" id="450851.PHZ_c2628"/>
<sequence>MARKILLSALSALLVGAAGAALAQSASAPASGPAPAHLTAALADPVRPAADVSRDAVRKPAELLAFAEVKPGQKVADFIMGGGYFTRILSAAVGPKGHVYAYQPDEFIKFQASYGENQTKVVGDYKNVTASRESLGALDLPDGLDLVFTVQNYHDLHLTPFPKEWAGQVNAEIYKSLKPGGLYVIVDHAATAGSGLEPAMKVHRIDPAIVRQEVEAAGFKFEGETQLLRNPEDPLTASVFDPSIRGRTDQFAMKFRKPK</sequence>
<dbReference type="EMBL" id="CP000747">
    <property type="protein sequence ID" value="ACG79037.1"/>
    <property type="molecule type" value="Genomic_DNA"/>
</dbReference>
<dbReference type="RefSeq" id="WP_012523175.1">
    <property type="nucleotide sequence ID" value="NC_011144.1"/>
</dbReference>
<feature type="chain" id="PRO_5002822204" description="Methyltransferase" evidence="1">
    <location>
        <begin position="24"/>
        <end position="259"/>
    </location>
</feature>
<dbReference type="SUPFAM" id="SSF53335">
    <property type="entry name" value="S-adenosyl-L-methionine-dependent methyltransferases"/>
    <property type="match status" value="1"/>
</dbReference>
<evidence type="ECO:0000313" key="2">
    <source>
        <dbReference type="EMBL" id="ACG79037.1"/>
    </source>
</evidence>
<keyword evidence="1" id="KW-0732">Signal</keyword>
<feature type="signal peptide" evidence="1">
    <location>
        <begin position="1"/>
        <end position="23"/>
    </location>
</feature>
<evidence type="ECO:0000256" key="1">
    <source>
        <dbReference type="SAM" id="SignalP"/>
    </source>
</evidence>
<accession>B4RH89</accession>
<reference evidence="2 3" key="1">
    <citation type="journal article" date="2008" name="BMC Genomics">
        <title>Complete genome of Phenylobacterium zucineum - a novel facultative intracellular bacterium isolated from human erythroleukemia cell line K562.</title>
        <authorList>
            <person name="Luo Y."/>
            <person name="Xu X."/>
            <person name="Ding Z."/>
            <person name="Liu Z."/>
            <person name="Zhang B."/>
            <person name="Yan Z."/>
            <person name="Sun J."/>
            <person name="Hu S."/>
            <person name="Hu X."/>
        </authorList>
    </citation>
    <scope>NUCLEOTIDE SEQUENCE [LARGE SCALE GENOMIC DNA]</scope>
    <source>
        <strain evidence="2 3">HLK1</strain>
    </source>
</reference>
<dbReference type="eggNOG" id="COG4798">
    <property type="taxonomic scope" value="Bacteria"/>
</dbReference>
<dbReference type="InterPro" id="IPR016980">
    <property type="entry name" value="S-AdoMet-dep_MeTrfase_Alr7345"/>
</dbReference>
<dbReference type="Proteomes" id="UP000001868">
    <property type="component" value="Chromosome"/>
</dbReference>
<protein>
    <recommendedName>
        <fullName evidence="4">Methyltransferase</fullName>
    </recommendedName>
</protein>
<evidence type="ECO:0000313" key="3">
    <source>
        <dbReference type="Proteomes" id="UP000001868"/>
    </source>
</evidence>
<organism evidence="2 3">
    <name type="scientific">Phenylobacterium zucineum (strain HLK1)</name>
    <dbReference type="NCBI Taxonomy" id="450851"/>
    <lineage>
        <taxon>Bacteria</taxon>
        <taxon>Pseudomonadati</taxon>
        <taxon>Pseudomonadota</taxon>
        <taxon>Alphaproteobacteria</taxon>
        <taxon>Caulobacterales</taxon>
        <taxon>Caulobacteraceae</taxon>
        <taxon>Phenylobacterium</taxon>
    </lineage>
</organism>
<keyword evidence="3" id="KW-1185">Reference proteome</keyword>
<dbReference type="InterPro" id="IPR029063">
    <property type="entry name" value="SAM-dependent_MTases_sf"/>
</dbReference>
<dbReference type="KEGG" id="pzu:PHZ_c2628"/>
<dbReference type="Gene3D" id="3.40.50.150">
    <property type="entry name" value="Vaccinia Virus protein VP39"/>
    <property type="match status" value="1"/>
</dbReference>